<name>A0A7W2IKI6_9BURK</name>
<evidence type="ECO:0000313" key="1">
    <source>
        <dbReference type="EMBL" id="MBA5687406.1"/>
    </source>
</evidence>
<comment type="caution">
    <text evidence="1">The sequence shown here is derived from an EMBL/GenBank/DDBJ whole genome shotgun (WGS) entry which is preliminary data.</text>
</comment>
<gene>
    <name evidence="1" type="ORF">H3H39_10150</name>
</gene>
<proteinExistence type="predicted"/>
<reference evidence="1 2" key="1">
    <citation type="submission" date="2020-07" db="EMBL/GenBank/DDBJ databases">
        <title>Novel species isolated from subtropical streams in China.</title>
        <authorList>
            <person name="Lu H."/>
        </authorList>
    </citation>
    <scope>NUCLEOTIDE SEQUENCE [LARGE SCALE GENOMIC DNA]</scope>
    <source>
        <strain evidence="1 2">LX47W</strain>
    </source>
</reference>
<accession>A0A7W2IKI6</accession>
<sequence length="327" mass="34744">MLALVLPAAGAFTVPDNTAARGAHGEQLAQAADPARRPRVAAGTLAVLYPDIGEPYRKVFTEILEGIEDQAQSHVHGYPVAASADPVELQATLKNSGCRVVIALGRQGLKTASGLDLPLGMVVGGVSSVPDAEKLNGISLTPDPALLFSQLKGLLPGVRRVIVVYNPQTNEPLIKLAREAARAQGLELLTLEASDLAGAVRRYETALAGADGRRDALWLPPDPLTVDDGVIVPMVLRESWNRNIAIFSSSIVHVRKGALFALYPNNFELGRDLATLALARLNGDLARRGVAPLRAVRTALNTRSASHMGLIISTSQQRSFDAIFPEP</sequence>
<dbReference type="Pfam" id="PF04392">
    <property type="entry name" value="ABC_sub_bind"/>
    <property type="match status" value="1"/>
</dbReference>
<protein>
    <recommendedName>
        <fullName evidence="3">ABC transport system substrate-binding protein</fullName>
    </recommendedName>
</protein>
<evidence type="ECO:0008006" key="3">
    <source>
        <dbReference type="Google" id="ProtNLM"/>
    </source>
</evidence>
<keyword evidence="2" id="KW-1185">Reference proteome</keyword>
<evidence type="ECO:0000313" key="2">
    <source>
        <dbReference type="Proteomes" id="UP000573499"/>
    </source>
</evidence>
<dbReference type="Gene3D" id="3.40.50.2300">
    <property type="match status" value="1"/>
</dbReference>
<organism evidence="1 2">
    <name type="scientific">Rugamonas apoptosis</name>
    <dbReference type="NCBI Taxonomy" id="2758570"/>
    <lineage>
        <taxon>Bacteria</taxon>
        <taxon>Pseudomonadati</taxon>
        <taxon>Pseudomonadota</taxon>
        <taxon>Betaproteobacteria</taxon>
        <taxon>Burkholderiales</taxon>
        <taxon>Oxalobacteraceae</taxon>
        <taxon>Telluria group</taxon>
        <taxon>Rugamonas</taxon>
    </lineage>
</organism>
<dbReference type="Proteomes" id="UP000573499">
    <property type="component" value="Unassembled WGS sequence"/>
</dbReference>
<dbReference type="PANTHER" id="PTHR35271">
    <property type="entry name" value="ABC TRANSPORTER, SUBSTRATE-BINDING LIPOPROTEIN-RELATED"/>
    <property type="match status" value="1"/>
</dbReference>
<dbReference type="EMBL" id="JACEZU010000004">
    <property type="protein sequence ID" value="MBA5687406.1"/>
    <property type="molecule type" value="Genomic_DNA"/>
</dbReference>
<dbReference type="PANTHER" id="PTHR35271:SF1">
    <property type="entry name" value="ABC TRANSPORTER, SUBSTRATE-BINDING LIPOPROTEIN"/>
    <property type="match status" value="1"/>
</dbReference>
<dbReference type="InterPro" id="IPR007487">
    <property type="entry name" value="ABC_transpt-TYRBP-like"/>
</dbReference>
<dbReference type="AlphaFoldDB" id="A0A7W2IKI6"/>